<feature type="region of interest" description="Disordered" evidence="1">
    <location>
        <begin position="1"/>
        <end position="25"/>
    </location>
</feature>
<dbReference type="GO" id="GO:0005737">
    <property type="term" value="C:cytoplasm"/>
    <property type="evidence" value="ECO:0007669"/>
    <property type="project" value="TreeGrafter"/>
</dbReference>
<dbReference type="STRING" id="1179773.BN6_22390"/>
<dbReference type="BioCyc" id="SESP1179773:BN6_RS10890-MONOMER"/>
<dbReference type="Pfam" id="PF00550">
    <property type="entry name" value="PP-binding"/>
    <property type="match status" value="1"/>
</dbReference>
<dbReference type="SUPFAM" id="SSF47336">
    <property type="entry name" value="ACP-like"/>
    <property type="match status" value="1"/>
</dbReference>
<dbReference type="AlphaFoldDB" id="K0JQF7"/>
<reference evidence="3 4" key="1">
    <citation type="journal article" date="2012" name="BMC Genomics">
        <title>Complete genome sequence of Saccharothrix espanaensis DSM 44229T and comparison to the other completely sequenced Pseudonocardiaceae.</title>
        <authorList>
            <person name="Strobel T."/>
            <person name="Al-Dilaimi A."/>
            <person name="Blom J."/>
            <person name="Gessner A."/>
            <person name="Kalinowski J."/>
            <person name="Luzhetska M."/>
            <person name="Puhler A."/>
            <person name="Szczepanowski R."/>
            <person name="Bechthold A."/>
            <person name="Ruckert C."/>
        </authorList>
    </citation>
    <scope>NUCLEOTIDE SEQUENCE [LARGE SCALE GENOMIC DNA]</scope>
    <source>
        <strain evidence="4">ATCC 51144 / DSM 44229 / JCM 9112 / NBRC 15066 / NRRL 15764</strain>
    </source>
</reference>
<dbReference type="Gene3D" id="1.10.1200.10">
    <property type="entry name" value="ACP-like"/>
    <property type="match status" value="1"/>
</dbReference>
<dbReference type="RefSeq" id="WP_015099672.1">
    <property type="nucleotide sequence ID" value="NC_019673.1"/>
</dbReference>
<dbReference type="eggNOG" id="COG1020">
    <property type="taxonomic scope" value="Bacteria"/>
</dbReference>
<dbReference type="OrthoDB" id="518159at2"/>
<accession>K0JQF7</accession>
<organism evidence="3 4">
    <name type="scientific">Saccharothrix espanaensis (strain ATCC 51144 / DSM 44229 / JCM 9112 / NBRC 15066 / NRRL 15764)</name>
    <dbReference type="NCBI Taxonomy" id="1179773"/>
    <lineage>
        <taxon>Bacteria</taxon>
        <taxon>Bacillati</taxon>
        <taxon>Actinomycetota</taxon>
        <taxon>Actinomycetes</taxon>
        <taxon>Pseudonocardiales</taxon>
        <taxon>Pseudonocardiaceae</taxon>
        <taxon>Saccharothrix</taxon>
    </lineage>
</organism>
<proteinExistence type="predicted"/>
<dbReference type="PROSITE" id="PS50075">
    <property type="entry name" value="CARRIER"/>
    <property type="match status" value="1"/>
</dbReference>
<dbReference type="EMBL" id="HE804045">
    <property type="protein sequence ID" value="CCH29560.1"/>
    <property type="molecule type" value="Genomic_DNA"/>
</dbReference>
<keyword evidence="4" id="KW-1185">Reference proteome</keyword>
<dbReference type="InterPro" id="IPR036736">
    <property type="entry name" value="ACP-like_sf"/>
</dbReference>
<dbReference type="Proteomes" id="UP000006281">
    <property type="component" value="Chromosome"/>
</dbReference>
<sequence>MPEEGHHATDAGGSGAADRTAADRTAAEQVIGQIWEELLAIDPPERDSRFFAVGGDSITCVRFVALACRRGVRITLRDVLVDDRLHAIAERAGHTADLP</sequence>
<dbReference type="KEGG" id="sesp:BN6_22390"/>
<evidence type="ECO:0000313" key="3">
    <source>
        <dbReference type="EMBL" id="CCH29560.1"/>
    </source>
</evidence>
<evidence type="ECO:0000256" key="1">
    <source>
        <dbReference type="SAM" id="MobiDB-lite"/>
    </source>
</evidence>
<dbReference type="PANTHER" id="PTHR45527:SF12">
    <property type="entry name" value="NONRIBOSOMAL PEPTIDE SYNTHETASE IVOA"/>
    <property type="match status" value="1"/>
</dbReference>
<dbReference type="HOGENOM" id="CLU_2318433_0_0_11"/>
<dbReference type="PANTHER" id="PTHR45527">
    <property type="entry name" value="NONRIBOSOMAL PEPTIDE SYNTHETASE"/>
    <property type="match status" value="1"/>
</dbReference>
<dbReference type="PATRIC" id="fig|1179773.3.peg.2231"/>
<dbReference type="GO" id="GO:0044550">
    <property type="term" value="P:secondary metabolite biosynthetic process"/>
    <property type="evidence" value="ECO:0007669"/>
    <property type="project" value="TreeGrafter"/>
</dbReference>
<protein>
    <submittedName>
        <fullName evidence="3">Amino acid thiolation domain containing protein</fullName>
    </submittedName>
</protein>
<dbReference type="InterPro" id="IPR009081">
    <property type="entry name" value="PP-bd_ACP"/>
</dbReference>
<name>K0JQF7_SACES</name>
<feature type="domain" description="Carrier" evidence="2">
    <location>
        <begin position="22"/>
        <end position="99"/>
    </location>
</feature>
<dbReference type="GO" id="GO:0031177">
    <property type="term" value="F:phosphopantetheine binding"/>
    <property type="evidence" value="ECO:0007669"/>
    <property type="project" value="TreeGrafter"/>
</dbReference>
<gene>
    <name evidence="3" type="primary">nrps1-t3</name>
    <name evidence="3" type="ordered locus">BN6_22390</name>
</gene>
<evidence type="ECO:0000259" key="2">
    <source>
        <dbReference type="PROSITE" id="PS50075"/>
    </source>
</evidence>
<dbReference type="GO" id="GO:0043041">
    <property type="term" value="P:amino acid activation for nonribosomal peptide biosynthetic process"/>
    <property type="evidence" value="ECO:0007669"/>
    <property type="project" value="TreeGrafter"/>
</dbReference>
<evidence type="ECO:0000313" key="4">
    <source>
        <dbReference type="Proteomes" id="UP000006281"/>
    </source>
</evidence>